<keyword evidence="3" id="KW-1185">Reference proteome</keyword>
<dbReference type="RefSeq" id="XP_006859904.1">
    <property type="nucleotide sequence ID" value="XM_006859842.1"/>
</dbReference>
<feature type="region of interest" description="Disordered" evidence="1">
    <location>
        <begin position="165"/>
        <end position="206"/>
    </location>
</feature>
<evidence type="ECO:0000313" key="3">
    <source>
        <dbReference type="Proteomes" id="UP000504623"/>
    </source>
</evidence>
<dbReference type="Proteomes" id="UP000504623">
    <property type="component" value="Unplaced"/>
</dbReference>
<evidence type="ECO:0000256" key="1">
    <source>
        <dbReference type="SAM" id="MobiDB-lite"/>
    </source>
</evidence>
<dbReference type="GO" id="GO:0019722">
    <property type="term" value="P:calcium-mediated signaling"/>
    <property type="evidence" value="ECO:0007669"/>
    <property type="project" value="TreeGrafter"/>
</dbReference>
<feature type="signal peptide" evidence="2">
    <location>
        <begin position="1"/>
        <end position="23"/>
    </location>
</feature>
<keyword evidence="2" id="KW-0732">Signal</keyword>
<dbReference type="Pfam" id="PF15703">
    <property type="entry name" value="LAT2"/>
    <property type="match status" value="2"/>
</dbReference>
<gene>
    <name evidence="4" type="primary">LAT2</name>
</gene>
<dbReference type="GO" id="GO:0005886">
    <property type="term" value="C:plasma membrane"/>
    <property type="evidence" value="ECO:0007669"/>
    <property type="project" value="TreeGrafter"/>
</dbReference>
<dbReference type="GO" id="GO:0042113">
    <property type="term" value="P:B cell activation"/>
    <property type="evidence" value="ECO:0007669"/>
    <property type="project" value="InterPro"/>
</dbReference>
<name>A0A9B0WJH3_CHRAS</name>
<dbReference type="OrthoDB" id="9447847at2759"/>
<protein>
    <submittedName>
        <fullName evidence="4">Linker for activation of T-cells family member 2</fullName>
    </submittedName>
</protein>
<dbReference type="GeneID" id="102817357"/>
<organism evidence="3 4">
    <name type="scientific">Chrysochloris asiatica</name>
    <name type="common">Cape golden mole</name>
    <dbReference type="NCBI Taxonomy" id="185453"/>
    <lineage>
        <taxon>Eukaryota</taxon>
        <taxon>Metazoa</taxon>
        <taxon>Chordata</taxon>
        <taxon>Craniata</taxon>
        <taxon>Vertebrata</taxon>
        <taxon>Euteleostomi</taxon>
        <taxon>Mammalia</taxon>
        <taxon>Eutheria</taxon>
        <taxon>Afrotheria</taxon>
        <taxon>Chrysochloridae</taxon>
        <taxon>Chrysochlorinae</taxon>
        <taxon>Chrysochloris</taxon>
    </lineage>
</organism>
<dbReference type="InterPro" id="IPR031428">
    <property type="entry name" value="LAT2"/>
</dbReference>
<dbReference type="PANTHER" id="PTHR15646:SF5">
    <property type="entry name" value="LINKER FOR ACTIVATION OF T-CELLS FAMILY MEMBER 2"/>
    <property type="match status" value="1"/>
</dbReference>
<dbReference type="AlphaFoldDB" id="A0A9B0WJH3"/>
<proteinExistence type="predicted"/>
<accession>A0A9B0WJH3</accession>
<dbReference type="PANTHER" id="PTHR15646">
    <property type="entry name" value="LINKER FOR ACTIVATION OF T-CELLS FAMILY MEMBER 2"/>
    <property type="match status" value="1"/>
</dbReference>
<reference evidence="4" key="1">
    <citation type="submission" date="2025-08" db="UniProtKB">
        <authorList>
            <consortium name="RefSeq"/>
        </authorList>
    </citation>
    <scope>IDENTIFICATION</scope>
    <source>
        <tissue evidence="4">Spleen</tissue>
    </source>
</reference>
<dbReference type="CTD" id="7462"/>
<evidence type="ECO:0000313" key="4">
    <source>
        <dbReference type="RefSeq" id="XP_006859904.1"/>
    </source>
</evidence>
<evidence type="ECO:0000256" key="2">
    <source>
        <dbReference type="SAM" id="SignalP"/>
    </source>
</evidence>
<feature type="chain" id="PRO_5039131862" evidence="2">
    <location>
        <begin position="24"/>
        <end position="252"/>
    </location>
</feature>
<feature type="region of interest" description="Disordered" evidence="1">
    <location>
        <begin position="222"/>
        <end position="252"/>
    </location>
</feature>
<sequence length="252" mass="27293">MSLEPELLWSGILLLLLLGAAAGLCVRCSHPGSKKSGKIYEQRNLKDKLLQFSPSAKGSESPRYQNFCRGSRHGSDAAYVEPITADYYNWGQCQKALEEEDDSSSYQNVLICKPSSAKLGEGADRGVGRERPYLGRLKATPHKGITLRCPKVPLGRALSQVSLGMVPNEGGAGELPGPSSPAEWTGGPKECPHTDDEDSEDYQNSMSIQHWRESRRIVELMLSEVSPSPVGSPDEDGSEPDYVNGDVESGTA</sequence>
<dbReference type="GO" id="GO:0050853">
    <property type="term" value="P:B cell receptor signaling pathway"/>
    <property type="evidence" value="ECO:0007669"/>
    <property type="project" value="TreeGrafter"/>
</dbReference>